<dbReference type="Proteomes" id="UP000790377">
    <property type="component" value="Unassembled WGS sequence"/>
</dbReference>
<organism evidence="1 2">
    <name type="scientific">Hygrophoropsis aurantiaca</name>
    <dbReference type="NCBI Taxonomy" id="72124"/>
    <lineage>
        <taxon>Eukaryota</taxon>
        <taxon>Fungi</taxon>
        <taxon>Dikarya</taxon>
        <taxon>Basidiomycota</taxon>
        <taxon>Agaricomycotina</taxon>
        <taxon>Agaricomycetes</taxon>
        <taxon>Agaricomycetidae</taxon>
        <taxon>Boletales</taxon>
        <taxon>Coniophorineae</taxon>
        <taxon>Hygrophoropsidaceae</taxon>
        <taxon>Hygrophoropsis</taxon>
    </lineage>
</organism>
<proteinExistence type="predicted"/>
<comment type="caution">
    <text evidence="1">The sequence shown here is derived from an EMBL/GenBank/DDBJ whole genome shotgun (WGS) entry which is preliminary data.</text>
</comment>
<name>A0ACB8A1H3_9AGAM</name>
<accession>A0ACB8A1H3</accession>
<protein>
    <submittedName>
        <fullName evidence="1">Uncharacterized protein</fullName>
    </submittedName>
</protein>
<keyword evidence="2" id="KW-1185">Reference proteome</keyword>
<dbReference type="EMBL" id="MU267948">
    <property type="protein sequence ID" value="KAH7907017.1"/>
    <property type="molecule type" value="Genomic_DNA"/>
</dbReference>
<gene>
    <name evidence="1" type="ORF">BJ138DRAFT_551790</name>
</gene>
<reference evidence="1" key="1">
    <citation type="journal article" date="2021" name="New Phytol.">
        <title>Evolutionary innovations through gain and loss of genes in the ectomycorrhizal Boletales.</title>
        <authorList>
            <person name="Wu G."/>
            <person name="Miyauchi S."/>
            <person name="Morin E."/>
            <person name="Kuo A."/>
            <person name="Drula E."/>
            <person name="Varga T."/>
            <person name="Kohler A."/>
            <person name="Feng B."/>
            <person name="Cao Y."/>
            <person name="Lipzen A."/>
            <person name="Daum C."/>
            <person name="Hundley H."/>
            <person name="Pangilinan J."/>
            <person name="Johnson J."/>
            <person name="Barry K."/>
            <person name="LaButti K."/>
            <person name="Ng V."/>
            <person name="Ahrendt S."/>
            <person name="Min B."/>
            <person name="Choi I.G."/>
            <person name="Park H."/>
            <person name="Plett J.M."/>
            <person name="Magnuson J."/>
            <person name="Spatafora J.W."/>
            <person name="Nagy L.G."/>
            <person name="Henrissat B."/>
            <person name="Grigoriev I.V."/>
            <person name="Yang Z.L."/>
            <person name="Xu J."/>
            <person name="Martin F.M."/>
        </authorList>
    </citation>
    <scope>NUCLEOTIDE SEQUENCE</scope>
    <source>
        <strain evidence="1">ATCC 28755</strain>
    </source>
</reference>
<evidence type="ECO:0000313" key="1">
    <source>
        <dbReference type="EMBL" id="KAH7907017.1"/>
    </source>
</evidence>
<evidence type="ECO:0000313" key="2">
    <source>
        <dbReference type="Proteomes" id="UP000790377"/>
    </source>
</evidence>
<sequence>MSIVNSPNQTILARATVALETYSAPPLDETLYSLDPKDAVVFKTFSGISDDQLLKEHILHVQAQAYKVVPYPCIHRFSFLRMEISEVPGYSDMLKLGREREDAILLDVGCCFGTDARRIAFDGFPAKSIVGTDLKAGEPDDKICNVHYHLNPFIEFFELGHDLFRSTPATFPAHFVSGDIFDPSMLSIFPPDAVPDTPTPDLSHLASLNPLQGRVSIIHANKFFHLFNEERQLHLARALAGLLSPIPGSMICGAGVGGYHKGIFTLGRFSEEFTIFCHSLETWIAMWDGEVFKKGSVKVEARLVDYSDNNGMDTPTYKFLMWSVTRL</sequence>